<evidence type="ECO:0000313" key="1">
    <source>
        <dbReference type="EMBL" id="KIK63411.1"/>
    </source>
</evidence>
<evidence type="ECO:0000313" key="2">
    <source>
        <dbReference type="Proteomes" id="UP000053593"/>
    </source>
</evidence>
<keyword evidence="2" id="KW-1185">Reference proteome</keyword>
<reference evidence="1 2" key="1">
    <citation type="submission" date="2014-04" db="EMBL/GenBank/DDBJ databases">
        <title>Evolutionary Origins and Diversification of the Mycorrhizal Mutualists.</title>
        <authorList>
            <consortium name="DOE Joint Genome Institute"/>
            <consortium name="Mycorrhizal Genomics Consortium"/>
            <person name="Kohler A."/>
            <person name="Kuo A."/>
            <person name="Nagy L.G."/>
            <person name="Floudas D."/>
            <person name="Copeland A."/>
            <person name="Barry K.W."/>
            <person name="Cichocki N."/>
            <person name="Veneault-Fourrey C."/>
            <person name="LaButti K."/>
            <person name="Lindquist E.A."/>
            <person name="Lipzen A."/>
            <person name="Lundell T."/>
            <person name="Morin E."/>
            <person name="Murat C."/>
            <person name="Riley R."/>
            <person name="Ohm R."/>
            <person name="Sun H."/>
            <person name="Tunlid A."/>
            <person name="Henrissat B."/>
            <person name="Grigoriev I.V."/>
            <person name="Hibbett D.S."/>
            <person name="Martin F."/>
        </authorList>
    </citation>
    <scope>NUCLEOTIDE SEQUENCE [LARGE SCALE GENOMIC DNA]</scope>
    <source>
        <strain evidence="1 2">FD-317 M1</strain>
    </source>
</reference>
<name>A0A0D0C5K7_9AGAR</name>
<proteinExistence type="predicted"/>
<dbReference type="OrthoDB" id="2989261at2759"/>
<organism evidence="1 2">
    <name type="scientific">Collybiopsis luxurians FD-317 M1</name>
    <dbReference type="NCBI Taxonomy" id="944289"/>
    <lineage>
        <taxon>Eukaryota</taxon>
        <taxon>Fungi</taxon>
        <taxon>Dikarya</taxon>
        <taxon>Basidiomycota</taxon>
        <taxon>Agaricomycotina</taxon>
        <taxon>Agaricomycetes</taxon>
        <taxon>Agaricomycetidae</taxon>
        <taxon>Agaricales</taxon>
        <taxon>Marasmiineae</taxon>
        <taxon>Omphalotaceae</taxon>
        <taxon>Collybiopsis</taxon>
        <taxon>Collybiopsis luxurians</taxon>
    </lineage>
</organism>
<dbReference type="EMBL" id="KN834764">
    <property type="protein sequence ID" value="KIK63411.1"/>
    <property type="molecule type" value="Genomic_DNA"/>
</dbReference>
<sequence>MDEEFNNRSFTDSLSADIIVLSSFLHGEREPGFRAEPDDRTSLSVGLVKRITTLLTTGSSKDVENNSVNAVIARIDPSSVECHIFSDNYSMEEGGSQNEELVSLTLDADKGEILLRNWEREAAEFDLDVHVADVFHIIRYLQNVQKPDGNDYLQFQLLIHHRASPLFEIMKTYADELANGSMPMTDGFFRLPHSSLTRQFTVVLDQSQYLLLHDYAIDGEKLSRGNTQKTSTTDAIFAYKYMVDSDNVRSWINLFSTLWQKLEMEFFVQPSETEQLASASLCSELTCNMHDPESVKWDSSGPSRMRFICRIVGIFYALKPVLKHILSASGNRSLLRALQDAEYESALRRNKVDHELKQWDKGHQNQMDESAASYELESILESNESSAARVLRFLDHVTAWYSAVVAIWTKVQKWFAEKRIEVHHFRYKIPVTVHISTAEIENVLHQINPMRRWTFSDVNVVQRNMLSSSVHTEAVLMGWVFSSLYRTSSSSMSPIPIGMATKCCRSCSLFNEIIAEDSANALAFVLLGAHSIFFSWMPPPGVPDHILLRFRNKLLRIAQRTASGSSTQYSETPSVPDDMEYFKSCRGVQELLCFAYVE</sequence>
<dbReference type="HOGENOM" id="CLU_456379_0_0_1"/>
<dbReference type="Proteomes" id="UP000053593">
    <property type="component" value="Unassembled WGS sequence"/>
</dbReference>
<protein>
    <submittedName>
        <fullName evidence="1">Uncharacterized protein</fullName>
    </submittedName>
</protein>
<gene>
    <name evidence="1" type="ORF">GYMLUDRAFT_241894</name>
</gene>
<accession>A0A0D0C5K7</accession>
<dbReference type="AlphaFoldDB" id="A0A0D0C5K7"/>